<evidence type="ECO:0000313" key="2">
    <source>
        <dbReference type="Proteomes" id="UP000308600"/>
    </source>
</evidence>
<accession>A0ACD3AUU5</accession>
<gene>
    <name evidence="1" type="ORF">BDN72DRAFT_609201</name>
</gene>
<sequence length="532" mass="57477">MSDSSIAKTQIPSTSSDIEAQVKATPDVFDIEHMPVADDPRQWSSLRKNFTLALVAAAAMVAALASNIQNPAAPEIQAALHASDTEYSLSISLFALLQGVIPILWSTISEVRGRKVVYIISLTLFTAGSIAVALSRSISLLVGFRCMQAIGSSAVITIGAATLADMFEPAERGLKMGIYYIAPQLGPAMGPVFGGILTSTFNWRANFWFLAILGGFSTSLFLLTFKDTFRTERSLTYQNIIKTRLQQMTSSNTPAEKPSVSRTSTMTLKAEVIHVEIADLPQVKVSLTDANPFKAQIQVLRNWNNITILFASGIQYAFSFMLSYTTSRTLADSYHYDALATGIVLLSYGLGCILGSLTGGWWSDHELCRLRQANGGKWSPEMRLRSTILGVALLPPCILGLGWACEERAHIAVIVLLLFACGFSCVWQYASALAYLVDANVGRSSSVVASNSAFRGLAAFAATEAAVPIQNALGNGWLDTIWAILLIFSGFLIFLTFYKGKAWREAAQAAQDKPDNSSTPSIPTSKQSEAST</sequence>
<proteinExistence type="predicted"/>
<evidence type="ECO:0000313" key="1">
    <source>
        <dbReference type="EMBL" id="TFK69510.1"/>
    </source>
</evidence>
<dbReference type="Proteomes" id="UP000308600">
    <property type="component" value="Unassembled WGS sequence"/>
</dbReference>
<organism evidence="1 2">
    <name type="scientific">Pluteus cervinus</name>
    <dbReference type="NCBI Taxonomy" id="181527"/>
    <lineage>
        <taxon>Eukaryota</taxon>
        <taxon>Fungi</taxon>
        <taxon>Dikarya</taxon>
        <taxon>Basidiomycota</taxon>
        <taxon>Agaricomycotina</taxon>
        <taxon>Agaricomycetes</taxon>
        <taxon>Agaricomycetidae</taxon>
        <taxon>Agaricales</taxon>
        <taxon>Pluteineae</taxon>
        <taxon>Pluteaceae</taxon>
        <taxon>Pluteus</taxon>
    </lineage>
</organism>
<protein>
    <submittedName>
        <fullName evidence="1">MFS general substrate transporter</fullName>
    </submittedName>
</protein>
<keyword evidence="2" id="KW-1185">Reference proteome</keyword>
<name>A0ACD3AUU5_9AGAR</name>
<reference evidence="1 2" key="1">
    <citation type="journal article" date="2019" name="Nat. Ecol. Evol.">
        <title>Megaphylogeny resolves global patterns of mushroom evolution.</title>
        <authorList>
            <person name="Varga T."/>
            <person name="Krizsan K."/>
            <person name="Foldi C."/>
            <person name="Dima B."/>
            <person name="Sanchez-Garcia M."/>
            <person name="Sanchez-Ramirez S."/>
            <person name="Szollosi G.J."/>
            <person name="Szarkandi J.G."/>
            <person name="Papp V."/>
            <person name="Albert L."/>
            <person name="Andreopoulos W."/>
            <person name="Angelini C."/>
            <person name="Antonin V."/>
            <person name="Barry K.W."/>
            <person name="Bougher N.L."/>
            <person name="Buchanan P."/>
            <person name="Buyck B."/>
            <person name="Bense V."/>
            <person name="Catcheside P."/>
            <person name="Chovatia M."/>
            <person name="Cooper J."/>
            <person name="Damon W."/>
            <person name="Desjardin D."/>
            <person name="Finy P."/>
            <person name="Geml J."/>
            <person name="Haridas S."/>
            <person name="Hughes K."/>
            <person name="Justo A."/>
            <person name="Karasinski D."/>
            <person name="Kautmanova I."/>
            <person name="Kiss B."/>
            <person name="Kocsube S."/>
            <person name="Kotiranta H."/>
            <person name="LaButti K.M."/>
            <person name="Lechner B.E."/>
            <person name="Liimatainen K."/>
            <person name="Lipzen A."/>
            <person name="Lukacs Z."/>
            <person name="Mihaltcheva S."/>
            <person name="Morgado L.N."/>
            <person name="Niskanen T."/>
            <person name="Noordeloos M.E."/>
            <person name="Ohm R.A."/>
            <person name="Ortiz-Santana B."/>
            <person name="Ovrebo C."/>
            <person name="Racz N."/>
            <person name="Riley R."/>
            <person name="Savchenko A."/>
            <person name="Shiryaev A."/>
            <person name="Soop K."/>
            <person name="Spirin V."/>
            <person name="Szebenyi C."/>
            <person name="Tomsovsky M."/>
            <person name="Tulloss R.E."/>
            <person name="Uehling J."/>
            <person name="Grigoriev I.V."/>
            <person name="Vagvolgyi C."/>
            <person name="Papp T."/>
            <person name="Martin F.M."/>
            <person name="Miettinen O."/>
            <person name="Hibbett D.S."/>
            <person name="Nagy L.G."/>
        </authorList>
    </citation>
    <scope>NUCLEOTIDE SEQUENCE [LARGE SCALE GENOMIC DNA]</scope>
    <source>
        <strain evidence="1 2">NL-1719</strain>
    </source>
</reference>
<dbReference type="EMBL" id="ML208329">
    <property type="protein sequence ID" value="TFK69510.1"/>
    <property type="molecule type" value="Genomic_DNA"/>
</dbReference>